<dbReference type="InterPro" id="IPR009080">
    <property type="entry name" value="tRNAsynth_Ia_anticodon-bd"/>
</dbReference>
<dbReference type="Gene3D" id="1.10.730.10">
    <property type="entry name" value="Isoleucyl-tRNA Synthetase, Domain 1"/>
    <property type="match status" value="1"/>
</dbReference>
<comment type="caution">
    <text evidence="10">The sequence shown here is derived from an EMBL/GenBank/DDBJ whole genome shotgun (WGS) entry which is preliminary data.</text>
</comment>
<comment type="function">
    <text evidence="1 7">Is required not only for elongation of protein synthesis but also for the initiation of all mRNA translation through initiator tRNA(fMet) aminoacylation.</text>
</comment>
<dbReference type="InterPro" id="IPR014729">
    <property type="entry name" value="Rossmann-like_a/b/a_fold"/>
</dbReference>
<dbReference type="PANTHER" id="PTHR43326">
    <property type="entry name" value="METHIONYL-TRNA SYNTHETASE"/>
    <property type="match status" value="1"/>
</dbReference>
<comment type="similarity">
    <text evidence="7">Belongs to the class-I aminoacyl-tRNA synthetase family. MetG type 2A subfamily.</text>
</comment>
<keyword evidence="7" id="KW-0862">Zinc</keyword>
<dbReference type="EC" id="6.1.1.10" evidence="7"/>
<protein>
    <recommendedName>
        <fullName evidence="7">Methionine--tRNA ligase</fullName>
        <ecNumber evidence="7">6.1.1.10</ecNumber>
    </recommendedName>
    <alternativeName>
        <fullName evidence="7">Methionyl-tRNA synthetase</fullName>
        <shortName evidence="7">MetRS</shortName>
    </alternativeName>
</protein>
<comment type="catalytic activity">
    <reaction evidence="7">
        <text>tRNA(Met) + L-methionine + ATP = L-methionyl-tRNA(Met) + AMP + diphosphate</text>
        <dbReference type="Rhea" id="RHEA:13481"/>
        <dbReference type="Rhea" id="RHEA-COMP:9667"/>
        <dbReference type="Rhea" id="RHEA-COMP:9698"/>
        <dbReference type="ChEBI" id="CHEBI:30616"/>
        <dbReference type="ChEBI" id="CHEBI:33019"/>
        <dbReference type="ChEBI" id="CHEBI:57844"/>
        <dbReference type="ChEBI" id="CHEBI:78442"/>
        <dbReference type="ChEBI" id="CHEBI:78530"/>
        <dbReference type="ChEBI" id="CHEBI:456215"/>
        <dbReference type="EC" id="6.1.1.10"/>
    </reaction>
</comment>
<comment type="caution">
    <text evidence="7">Lacks conserved residue(s) required for the propagation of feature annotation.</text>
</comment>
<evidence type="ECO:0000256" key="5">
    <source>
        <dbReference type="ARBA" id="ARBA00022917"/>
    </source>
</evidence>
<gene>
    <name evidence="7" type="primary">metG</name>
    <name evidence="10" type="ORF">AUJ66_02705</name>
</gene>
<dbReference type="GO" id="GO:0004825">
    <property type="term" value="F:methionine-tRNA ligase activity"/>
    <property type="evidence" value="ECO:0007669"/>
    <property type="project" value="UniProtKB-UniRule"/>
</dbReference>
<dbReference type="FunFam" id="2.170.220.10:FF:000002">
    <property type="entry name" value="Methionine--tRNA ligase"/>
    <property type="match status" value="1"/>
</dbReference>
<dbReference type="InterPro" id="IPR041872">
    <property type="entry name" value="Anticodon_Met"/>
</dbReference>
<dbReference type="InterPro" id="IPR013155">
    <property type="entry name" value="M/V/L/I-tRNA-synth_anticd-bd"/>
</dbReference>
<dbReference type="FunFam" id="1.10.730.10:FF:000026">
    <property type="entry name" value="Methionine--tRNA ligase"/>
    <property type="match status" value="1"/>
</dbReference>
<comment type="subunit">
    <text evidence="7">Monomer.</text>
</comment>
<feature type="binding site" evidence="7">
    <location>
        <position position="143"/>
    </location>
    <ligand>
        <name>Zn(2+)</name>
        <dbReference type="ChEBI" id="CHEBI:29105"/>
    </ligand>
</feature>
<dbReference type="Gene3D" id="3.40.50.620">
    <property type="entry name" value="HUPs"/>
    <property type="match status" value="1"/>
</dbReference>
<keyword evidence="3 7" id="KW-0547">Nucleotide-binding</keyword>
<dbReference type="NCBIfam" id="NF008900">
    <property type="entry name" value="PRK12267.1"/>
    <property type="match status" value="1"/>
</dbReference>
<feature type="short sequence motif" description="'HIGH' region" evidence="7">
    <location>
        <begin position="11"/>
        <end position="21"/>
    </location>
</feature>
<dbReference type="PRINTS" id="PR01041">
    <property type="entry name" value="TRNASYNTHMET"/>
</dbReference>
<dbReference type="STRING" id="1817893.AUJ66_02705"/>
<dbReference type="AlphaFoldDB" id="A0A1J4SDX0"/>
<evidence type="ECO:0000313" key="10">
    <source>
        <dbReference type="EMBL" id="OIN97583.1"/>
    </source>
</evidence>
<dbReference type="Pfam" id="PF08264">
    <property type="entry name" value="Anticodon_1"/>
    <property type="match status" value="1"/>
</dbReference>
<feature type="domain" description="Methionyl/Valyl/Leucyl/Isoleucyl-tRNA synthetase anticodon-binding" evidence="8">
    <location>
        <begin position="387"/>
        <end position="476"/>
    </location>
</feature>
<dbReference type="EMBL" id="MNUO01000042">
    <property type="protein sequence ID" value="OIN97583.1"/>
    <property type="molecule type" value="Genomic_DNA"/>
</dbReference>
<feature type="binding site" evidence="7">
    <location>
        <position position="126"/>
    </location>
    <ligand>
        <name>Zn(2+)</name>
        <dbReference type="ChEBI" id="CHEBI:29105"/>
    </ligand>
</feature>
<dbReference type="SUPFAM" id="SSF47323">
    <property type="entry name" value="Anticodon-binding domain of a subclass of class I aminoacyl-tRNA synthetases"/>
    <property type="match status" value="1"/>
</dbReference>
<evidence type="ECO:0000256" key="3">
    <source>
        <dbReference type="ARBA" id="ARBA00022741"/>
    </source>
</evidence>
<dbReference type="GO" id="GO:0005524">
    <property type="term" value="F:ATP binding"/>
    <property type="evidence" value="ECO:0007669"/>
    <property type="project" value="UniProtKB-UniRule"/>
</dbReference>
<comment type="cofactor">
    <cofactor evidence="7">
        <name>Zn(2+)</name>
        <dbReference type="ChEBI" id="CHEBI:29105"/>
    </cofactor>
    <text evidence="7">Binds 1 zinc ion per subunit.</text>
</comment>
<name>A0A1J4SDX0_9BACT</name>
<feature type="binding site" evidence="7">
    <location>
        <position position="129"/>
    </location>
    <ligand>
        <name>Zn(2+)</name>
        <dbReference type="ChEBI" id="CHEBI:29105"/>
    </ligand>
</feature>
<dbReference type="InterPro" id="IPR014758">
    <property type="entry name" value="Met-tRNA_synth"/>
</dbReference>
<keyword evidence="2 7" id="KW-0436">Ligase</keyword>
<dbReference type="CDD" id="cd00814">
    <property type="entry name" value="MetRS_core"/>
    <property type="match status" value="1"/>
</dbReference>
<keyword evidence="6 7" id="KW-0030">Aminoacyl-tRNA synthetase</keyword>
<evidence type="ECO:0000313" key="11">
    <source>
        <dbReference type="Proteomes" id="UP000182278"/>
    </source>
</evidence>
<dbReference type="GO" id="GO:0046872">
    <property type="term" value="F:metal ion binding"/>
    <property type="evidence" value="ECO:0007669"/>
    <property type="project" value="UniProtKB-KW"/>
</dbReference>
<dbReference type="Gene3D" id="2.170.220.10">
    <property type="match status" value="1"/>
</dbReference>
<feature type="binding site" evidence="7">
    <location>
        <position position="146"/>
    </location>
    <ligand>
        <name>Zn(2+)</name>
        <dbReference type="ChEBI" id="CHEBI:29105"/>
    </ligand>
</feature>
<dbReference type="InterPro" id="IPR023457">
    <property type="entry name" value="Met-tRNA_synth_2"/>
</dbReference>
<evidence type="ECO:0000256" key="6">
    <source>
        <dbReference type="ARBA" id="ARBA00023146"/>
    </source>
</evidence>
<evidence type="ECO:0000256" key="2">
    <source>
        <dbReference type="ARBA" id="ARBA00022598"/>
    </source>
</evidence>
<feature type="domain" description="Methionyl/Leucyl tRNA synthetase" evidence="9">
    <location>
        <begin position="5"/>
        <end position="149"/>
    </location>
</feature>
<feature type="domain" description="Methionyl/Leucyl tRNA synthetase" evidence="9">
    <location>
        <begin position="154"/>
        <end position="357"/>
    </location>
</feature>
<keyword evidence="5 7" id="KW-0648">Protein biosynthesis</keyword>
<feature type="short sequence motif" description="'KMSKS' region" evidence="7">
    <location>
        <begin position="294"/>
        <end position="298"/>
    </location>
</feature>
<proteinExistence type="inferred from homology"/>
<evidence type="ECO:0000256" key="1">
    <source>
        <dbReference type="ARBA" id="ARBA00003314"/>
    </source>
</evidence>
<dbReference type="InterPro" id="IPR015413">
    <property type="entry name" value="Methionyl/Leucyl_tRNA_Synth"/>
</dbReference>
<evidence type="ECO:0000259" key="8">
    <source>
        <dbReference type="Pfam" id="PF08264"/>
    </source>
</evidence>
<dbReference type="SUPFAM" id="SSF52374">
    <property type="entry name" value="Nucleotidylyl transferase"/>
    <property type="match status" value="1"/>
</dbReference>
<keyword evidence="4 7" id="KW-0067">ATP-binding</keyword>
<evidence type="ECO:0000256" key="7">
    <source>
        <dbReference type="HAMAP-Rule" id="MF_01228"/>
    </source>
</evidence>
<reference evidence="10 11" key="1">
    <citation type="journal article" date="2016" name="Environ. Microbiol.">
        <title>Genomic resolution of a cold subsurface aquifer community provides metabolic insights for novel microbes adapted to high CO concentrations.</title>
        <authorList>
            <person name="Probst A.J."/>
            <person name="Castelle C.J."/>
            <person name="Singh A."/>
            <person name="Brown C.T."/>
            <person name="Anantharaman K."/>
            <person name="Sharon I."/>
            <person name="Hug L.A."/>
            <person name="Burstein D."/>
            <person name="Emerson J.B."/>
            <person name="Thomas B.C."/>
            <person name="Banfield J.F."/>
        </authorList>
    </citation>
    <scope>NUCLEOTIDE SEQUENCE [LARGE SCALE GENOMIC DNA]</scope>
    <source>
        <strain evidence="10">CG1_02_38_46</strain>
    </source>
</reference>
<dbReference type="HAMAP" id="MF_01228">
    <property type="entry name" value="Met_tRNA_synth_type2"/>
    <property type="match status" value="1"/>
</dbReference>
<keyword evidence="7" id="KW-0479">Metal-binding</keyword>
<dbReference type="PANTHER" id="PTHR43326:SF1">
    <property type="entry name" value="METHIONINE--TRNA LIGASE, MITOCHONDRIAL"/>
    <property type="match status" value="1"/>
</dbReference>
<comment type="subcellular location">
    <subcellularLocation>
        <location evidence="7">Cytoplasm</location>
    </subcellularLocation>
</comment>
<evidence type="ECO:0000259" key="9">
    <source>
        <dbReference type="Pfam" id="PF09334"/>
    </source>
</evidence>
<accession>A0A1J4SDX0</accession>
<organism evidence="10 11">
    <name type="scientific">Candidatus Desantisbacteria bacterium CG1_02_38_46</name>
    <dbReference type="NCBI Taxonomy" id="1817893"/>
    <lineage>
        <taxon>Bacteria</taxon>
        <taxon>Candidatus Desantisiibacteriota</taxon>
    </lineage>
</organism>
<dbReference type="GO" id="GO:0005737">
    <property type="term" value="C:cytoplasm"/>
    <property type="evidence" value="ECO:0007669"/>
    <property type="project" value="UniProtKB-SubCell"/>
</dbReference>
<dbReference type="Pfam" id="PF09334">
    <property type="entry name" value="tRNA-synt_1g"/>
    <property type="match status" value="2"/>
</dbReference>
<dbReference type="NCBIfam" id="TIGR00398">
    <property type="entry name" value="metG"/>
    <property type="match status" value="1"/>
</dbReference>
<dbReference type="InterPro" id="IPR033911">
    <property type="entry name" value="MetRS_core"/>
</dbReference>
<dbReference type="CDD" id="cd07957">
    <property type="entry name" value="Anticodon_Ia_Met"/>
    <property type="match status" value="1"/>
</dbReference>
<evidence type="ECO:0000256" key="4">
    <source>
        <dbReference type="ARBA" id="ARBA00022840"/>
    </source>
</evidence>
<dbReference type="GO" id="GO:0006431">
    <property type="term" value="P:methionyl-tRNA aminoacylation"/>
    <property type="evidence" value="ECO:0007669"/>
    <property type="project" value="UniProtKB-UniRule"/>
</dbReference>
<sequence length="511" mass="59265">MSKFYITTPLYYVNDKPHIGHAYTCVVADTLARYRKLKGDDVFFLTGTDEHGEKIEAEANKRNVKPQELADGMVVHFKNLWQSLSISYDDFIRTTEERHIKVVQKFFQNLVSFGDIYKGKYSGWYCVPCESFWTKTQLKDDKCPECNREVHKLEEEGYFFKLSKYGDVLLQYYNEHPDFINPSSRRSEVINFVKEGLKDLCITRSKLSWGIPVAEEPGLSIYVWFDALLNYISAAGYLDDEKRFKYLWPADVHFVGKDILKFHAVIWPSLLLAAGLSLPRKVFAHGWWMAEGRKMSKSLGNVMDTDVLVKKYGADALRYFLLREISPGLDGNFSISAMEKRFNADLANDLGNLLNRTISMVEQYFQGVVPDSNQPREMDDQVVEDAVKILQRVNELMEKLDFSLALEAIWQFINRANKYIEDAQPWRLKKENSPALNTVLWTLMESLRIVAILIFPFMPCKAAEMYSQIGMDDKIEEKRLSDLKWGLMKPGISVRKGNPLFPRIEFYNHKE</sequence>
<keyword evidence="7" id="KW-0963">Cytoplasm</keyword>
<dbReference type="Proteomes" id="UP000182278">
    <property type="component" value="Unassembled WGS sequence"/>
</dbReference>